<evidence type="ECO:0000313" key="1">
    <source>
        <dbReference type="EMBL" id="MDR8433985.1"/>
    </source>
</evidence>
<organism evidence="1">
    <name type="scientific">Acinetobacter baumannii</name>
    <dbReference type="NCBI Taxonomy" id="470"/>
    <lineage>
        <taxon>Bacteria</taxon>
        <taxon>Pseudomonadati</taxon>
        <taxon>Pseudomonadota</taxon>
        <taxon>Gammaproteobacteria</taxon>
        <taxon>Moraxellales</taxon>
        <taxon>Moraxellaceae</taxon>
        <taxon>Acinetobacter</taxon>
        <taxon>Acinetobacter calcoaceticus/baumannii complex</taxon>
    </lineage>
</organism>
<feature type="non-terminal residue" evidence="1">
    <location>
        <position position="89"/>
    </location>
</feature>
<reference evidence="1" key="1">
    <citation type="submission" date="2019-07" db="EMBL/GenBank/DDBJ databases">
        <title>Biological characteristics of mucoid Acinetobacter baumannii from a general hospital in China.</title>
        <authorList>
            <person name="Hua X."/>
            <person name="Yu Y."/>
        </authorList>
    </citation>
    <scope>NUCLEOTIDE SEQUENCE</scope>
    <source>
        <strain evidence="1">N8</strain>
    </source>
</reference>
<proteinExistence type="predicted"/>
<accession>A0ABD5DX83</accession>
<gene>
    <name evidence="1" type="ORF">FPK63_23410</name>
</gene>
<dbReference type="InterPro" id="IPR027417">
    <property type="entry name" value="P-loop_NTPase"/>
</dbReference>
<dbReference type="AlphaFoldDB" id="A0ABD5DX83"/>
<comment type="caution">
    <text evidence="1">The sequence shown here is derived from an EMBL/GenBank/DDBJ whole genome shotgun (WGS) entry which is preliminary data.</text>
</comment>
<feature type="non-terminal residue" evidence="1">
    <location>
        <position position="1"/>
    </location>
</feature>
<dbReference type="Gene3D" id="3.40.50.300">
    <property type="entry name" value="P-loop containing nucleotide triphosphate hydrolases"/>
    <property type="match status" value="1"/>
</dbReference>
<name>A0ABD5DX83_ACIBA</name>
<protein>
    <submittedName>
        <fullName evidence="1">Type IV secretion system protein TraC</fullName>
    </submittedName>
</protein>
<sequence length="89" mass="9899">HGGSFMSLTQKISDYFKSETSKAALMNADFTIYLRQKPAELNSAVKQQHIDDSSGIVDVLRTLETKQGQYSEMAIESPEGLSVFRLVVD</sequence>
<dbReference type="EMBL" id="VMAF01000924">
    <property type="protein sequence ID" value="MDR8433985.1"/>
    <property type="molecule type" value="Genomic_DNA"/>
</dbReference>